<evidence type="ECO:0000256" key="1">
    <source>
        <dbReference type="SAM" id="MobiDB-lite"/>
    </source>
</evidence>
<feature type="region of interest" description="Disordered" evidence="1">
    <location>
        <begin position="153"/>
        <end position="186"/>
    </location>
</feature>
<evidence type="ECO:0000313" key="2">
    <source>
        <dbReference type="EnsemblPlants" id="Pp3c1_25750V3.7"/>
    </source>
</evidence>
<dbReference type="Gramene" id="Pp3c1_25750V3.7">
    <property type="protein sequence ID" value="Pp3c1_25750V3.7"/>
    <property type="gene ID" value="Pp3c1_25750"/>
</dbReference>
<feature type="compositionally biased region" description="Basic and acidic residues" evidence="1">
    <location>
        <begin position="351"/>
        <end position="367"/>
    </location>
</feature>
<feature type="compositionally biased region" description="Low complexity" evidence="1">
    <location>
        <begin position="307"/>
        <end position="319"/>
    </location>
</feature>
<feature type="compositionally biased region" description="Basic residues" evidence="1">
    <location>
        <begin position="329"/>
        <end position="338"/>
    </location>
</feature>
<feature type="compositionally biased region" description="Basic and acidic residues" evidence="1">
    <location>
        <begin position="296"/>
        <end position="305"/>
    </location>
</feature>
<dbReference type="AlphaFoldDB" id="A0A7I4C112"/>
<dbReference type="Proteomes" id="UP000006727">
    <property type="component" value="Chromosome 1"/>
</dbReference>
<organism evidence="2 3">
    <name type="scientific">Physcomitrium patens</name>
    <name type="common">Spreading-leaved earth moss</name>
    <name type="synonym">Physcomitrella patens</name>
    <dbReference type="NCBI Taxonomy" id="3218"/>
    <lineage>
        <taxon>Eukaryota</taxon>
        <taxon>Viridiplantae</taxon>
        <taxon>Streptophyta</taxon>
        <taxon>Embryophyta</taxon>
        <taxon>Bryophyta</taxon>
        <taxon>Bryophytina</taxon>
        <taxon>Bryopsida</taxon>
        <taxon>Funariidae</taxon>
        <taxon>Funariales</taxon>
        <taxon>Funariaceae</taxon>
        <taxon>Physcomitrium</taxon>
    </lineage>
</organism>
<feature type="compositionally biased region" description="Basic residues" evidence="1">
    <location>
        <begin position="377"/>
        <end position="389"/>
    </location>
</feature>
<feature type="compositionally biased region" description="Gly residues" evidence="1">
    <location>
        <begin position="158"/>
        <end position="175"/>
    </location>
</feature>
<reference evidence="2" key="3">
    <citation type="submission" date="2020-12" db="UniProtKB">
        <authorList>
            <consortium name="EnsemblPlants"/>
        </authorList>
    </citation>
    <scope>IDENTIFICATION</scope>
</reference>
<feature type="region of interest" description="Disordered" evidence="1">
    <location>
        <begin position="412"/>
        <end position="438"/>
    </location>
</feature>
<keyword evidence="3" id="KW-1185">Reference proteome</keyword>
<reference evidence="2 3" key="2">
    <citation type="journal article" date="2018" name="Plant J.">
        <title>The Physcomitrella patens chromosome-scale assembly reveals moss genome structure and evolution.</title>
        <authorList>
            <person name="Lang D."/>
            <person name="Ullrich K.K."/>
            <person name="Murat F."/>
            <person name="Fuchs J."/>
            <person name="Jenkins J."/>
            <person name="Haas F.B."/>
            <person name="Piednoel M."/>
            <person name="Gundlach H."/>
            <person name="Van Bel M."/>
            <person name="Meyberg R."/>
            <person name="Vives C."/>
            <person name="Morata J."/>
            <person name="Symeonidi A."/>
            <person name="Hiss M."/>
            <person name="Muchero W."/>
            <person name="Kamisugi Y."/>
            <person name="Saleh O."/>
            <person name="Blanc G."/>
            <person name="Decker E.L."/>
            <person name="van Gessel N."/>
            <person name="Grimwood J."/>
            <person name="Hayes R.D."/>
            <person name="Graham S.W."/>
            <person name="Gunter L.E."/>
            <person name="McDaniel S.F."/>
            <person name="Hoernstein S.N.W."/>
            <person name="Larsson A."/>
            <person name="Li F.W."/>
            <person name="Perroud P.F."/>
            <person name="Phillips J."/>
            <person name="Ranjan P."/>
            <person name="Rokshar D.S."/>
            <person name="Rothfels C.J."/>
            <person name="Schneider L."/>
            <person name="Shu S."/>
            <person name="Stevenson D.W."/>
            <person name="Thummler F."/>
            <person name="Tillich M."/>
            <person name="Villarreal Aguilar J.C."/>
            <person name="Widiez T."/>
            <person name="Wong G.K."/>
            <person name="Wymore A."/>
            <person name="Zhang Y."/>
            <person name="Zimmer A.D."/>
            <person name="Quatrano R.S."/>
            <person name="Mayer K.F.X."/>
            <person name="Goodstein D."/>
            <person name="Casacuberta J.M."/>
            <person name="Vandepoele K."/>
            <person name="Reski R."/>
            <person name="Cuming A.C."/>
            <person name="Tuskan G.A."/>
            <person name="Maumus F."/>
            <person name="Salse J."/>
            <person name="Schmutz J."/>
            <person name="Rensing S.A."/>
        </authorList>
    </citation>
    <scope>NUCLEOTIDE SEQUENCE [LARGE SCALE GENOMIC DNA]</scope>
    <source>
        <strain evidence="2 3">cv. Gransden 2004</strain>
    </source>
</reference>
<feature type="region of interest" description="Disordered" evidence="1">
    <location>
        <begin position="557"/>
        <end position="598"/>
    </location>
</feature>
<dbReference type="InParanoid" id="A0A7I4C112"/>
<evidence type="ECO:0000313" key="3">
    <source>
        <dbReference type="Proteomes" id="UP000006727"/>
    </source>
</evidence>
<evidence type="ECO:0008006" key="4">
    <source>
        <dbReference type="Google" id="ProtNLM"/>
    </source>
</evidence>
<dbReference type="EnsemblPlants" id="Pp3c1_25750V3.7">
    <property type="protein sequence ID" value="Pp3c1_25750V3.7"/>
    <property type="gene ID" value="Pp3c1_25750"/>
</dbReference>
<feature type="region of interest" description="Disordered" evidence="1">
    <location>
        <begin position="293"/>
        <end position="394"/>
    </location>
</feature>
<reference evidence="2 3" key="1">
    <citation type="journal article" date="2008" name="Science">
        <title>The Physcomitrella genome reveals evolutionary insights into the conquest of land by plants.</title>
        <authorList>
            <person name="Rensing S."/>
            <person name="Lang D."/>
            <person name="Zimmer A."/>
            <person name="Terry A."/>
            <person name="Salamov A."/>
            <person name="Shapiro H."/>
            <person name="Nishiyama T."/>
            <person name="Perroud P.-F."/>
            <person name="Lindquist E."/>
            <person name="Kamisugi Y."/>
            <person name="Tanahashi T."/>
            <person name="Sakakibara K."/>
            <person name="Fujita T."/>
            <person name="Oishi K."/>
            <person name="Shin-I T."/>
            <person name="Kuroki Y."/>
            <person name="Toyoda A."/>
            <person name="Suzuki Y."/>
            <person name="Hashimoto A."/>
            <person name="Yamaguchi K."/>
            <person name="Sugano A."/>
            <person name="Kohara Y."/>
            <person name="Fujiyama A."/>
            <person name="Anterola A."/>
            <person name="Aoki S."/>
            <person name="Ashton N."/>
            <person name="Barbazuk W.B."/>
            <person name="Barker E."/>
            <person name="Bennetzen J."/>
            <person name="Bezanilla M."/>
            <person name="Blankenship R."/>
            <person name="Cho S.H."/>
            <person name="Dutcher S."/>
            <person name="Estelle M."/>
            <person name="Fawcett J.A."/>
            <person name="Gundlach H."/>
            <person name="Hanada K."/>
            <person name="Heyl A."/>
            <person name="Hicks K.A."/>
            <person name="Hugh J."/>
            <person name="Lohr M."/>
            <person name="Mayer K."/>
            <person name="Melkozernov A."/>
            <person name="Murata T."/>
            <person name="Nelson D."/>
            <person name="Pils B."/>
            <person name="Prigge M."/>
            <person name="Reiss B."/>
            <person name="Renner T."/>
            <person name="Rombauts S."/>
            <person name="Rushton P."/>
            <person name="Sanderfoot A."/>
            <person name="Schween G."/>
            <person name="Shiu S.-H."/>
            <person name="Stueber K."/>
            <person name="Theodoulou F.L."/>
            <person name="Tu H."/>
            <person name="Van de Peer Y."/>
            <person name="Verrier P.J."/>
            <person name="Waters E."/>
            <person name="Wood A."/>
            <person name="Yang L."/>
            <person name="Cove D."/>
            <person name="Cuming A."/>
            <person name="Hasebe M."/>
            <person name="Lucas S."/>
            <person name="Mishler D.B."/>
            <person name="Reski R."/>
            <person name="Grigoriev I."/>
            <person name="Quatrano R.S."/>
            <person name="Boore J.L."/>
        </authorList>
    </citation>
    <scope>NUCLEOTIDE SEQUENCE [LARGE SCALE GENOMIC DNA]</scope>
    <source>
        <strain evidence="2 3">cv. Gransden 2004</strain>
    </source>
</reference>
<sequence>MGTKGPPAFRFASPLPVAVATGAAAWWPLLYAIISLHSSHTLSLSHCRSLSVFPVLPPYPCFFLSVCVSRSGHHLDVHGGSLLSRPRRAYLTGLQYSRRWWDVMNDSIARSRRRRAVGPLGVDTEAVASGSFVLDPAFGSSFEEGFATESDRQVSGSGMWGGSNGGGGGGGGGKGQDNFGVEALSDAPRSSGDQFMALLSGGGAYGGSNSSLFSGMQMFGSQQPPQQHAVGMQQQQRQQSMQSFGAGLGGWQNMLGSQQSLVQSQALLQGLGFISDQGLTLSNSLGHHQVPAEENWIGRDGDGIRNGEMSVSGDSSESDYSSKGEGSRRRERKEKSRKGGNAGEKFRKKFRGNEKGEEKSDLFRADGEPSNSSKNGFKMRKEKHKHSRRERSAACGAGLSEKNLNVEFLASSSDSGFSSDYSDKDEEGWNKKRKRAGQDADGNITWTDESVKFLFETYDAIHQRLWKESNGHVKYQKKWTPILKAMQDKFGRHFSKKQCQSKYWSVRRECADYRNMSAKAARSDPSWNPSIAGRELLKPKFYDVWFEVSGKKQGIVTNSNSTKTGGVKDWGASSRDPKASGPNFSWKVVGKDGQPGKHKVEDCGNALRDMQQLMQAQLQVSEKREEAMKFRAELMMDLLMQHMEHVERRVNSLDDGRQPQLYLLERVNHKLEKVLEGFTALNENLSIVAFKFTQKQSSLG</sequence>
<protein>
    <recommendedName>
        <fullName evidence="4">Myb-like domain-containing protein</fullName>
    </recommendedName>
</protein>
<accession>A0A7I4C112</accession>
<dbReference type="EMBL" id="ABEU02000001">
    <property type="status" value="NOT_ANNOTATED_CDS"/>
    <property type="molecule type" value="Genomic_DNA"/>
</dbReference>
<name>A0A7I4C112_PHYPA</name>
<proteinExistence type="predicted"/>